<gene>
    <name evidence="4" type="ORF">GCM10007927_27450</name>
</gene>
<organism evidence="4 5">
    <name type="scientific">Sulfitobacter pacificus</name>
    <dbReference type="NCBI Taxonomy" id="1499314"/>
    <lineage>
        <taxon>Bacteria</taxon>
        <taxon>Pseudomonadati</taxon>
        <taxon>Pseudomonadota</taxon>
        <taxon>Alphaproteobacteria</taxon>
        <taxon>Rhodobacterales</taxon>
        <taxon>Roseobacteraceae</taxon>
        <taxon>Sulfitobacter</taxon>
    </lineage>
</organism>
<dbReference type="SUPFAM" id="SSF55729">
    <property type="entry name" value="Acyl-CoA N-acyltransferases (Nat)"/>
    <property type="match status" value="1"/>
</dbReference>
<evidence type="ECO:0000313" key="5">
    <source>
        <dbReference type="Proteomes" id="UP001161388"/>
    </source>
</evidence>
<comment type="caution">
    <text evidence="4">The sequence shown here is derived from an EMBL/GenBank/DDBJ whole genome shotgun (WGS) entry which is preliminary data.</text>
</comment>
<reference evidence="4" key="1">
    <citation type="journal article" date="2014" name="Int. J. Syst. Evol. Microbiol.">
        <title>Complete genome of a new Firmicutes species belonging to the dominant human colonic microbiota ('Ruminococcus bicirculans') reveals two chromosomes and a selective capacity to utilize plant glucans.</title>
        <authorList>
            <consortium name="NISC Comparative Sequencing Program"/>
            <person name="Wegmann U."/>
            <person name="Louis P."/>
            <person name="Goesmann A."/>
            <person name="Henrissat B."/>
            <person name="Duncan S.H."/>
            <person name="Flint H.J."/>
        </authorList>
    </citation>
    <scope>NUCLEOTIDE SEQUENCE</scope>
    <source>
        <strain evidence="4">NBRC 109915</strain>
    </source>
</reference>
<keyword evidence="5" id="KW-1185">Reference proteome</keyword>
<evidence type="ECO:0000256" key="2">
    <source>
        <dbReference type="ARBA" id="ARBA00023315"/>
    </source>
</evidence>
<keyword evidence="2" id="KW-0012">Acyltransferase</keyword>
<evidence type="ECO:0000256" key="1">
    <source>
        <dbReference type="ARBA" id="ARBA00022679"/>
    </source>
</evidence>
<evidence type="ECO:0000259" key="3">
    <source>
        <dbReference type="PROSITE" id="PS51186"/>
    </source>
</evidence>
<dbReference type="RefSeq" id="WP_284374318.1">
    <property type="nucleotide sequence ID" value="NZ_BSNL01000001.1"/>
</dbReference>
<dbReference type="Proteomes" id="UP001161388">
    <property type="component" value="Unassembled WGS sequence"/>
</dbReference>
<feature type="domain" description="N-acetyltransferase" evidence="3">
    <location>
        <begin position="4"/>
        <end position="150"/>
    </location>
</feature>
<dbReference type="PROSITE" id="PS51186">
    <property type="entry name" value="GNAT"/>
    <property type="match status" value="1"/>
</dbReference>
<protein>
    <submittedName>
        <fullName evidence="4">N-acetyltransferase</fullName>
    </submittedName>
</protein>
<name>A0ABQ5VLM4_9RHOB</name>
<dbReference type="InterPro" id="IPR016181">
    <property type="entry name" value="Acyl_CoA_acyltransferase"/>
</dbReference>
<dbReference type="EMBL" id="BSNL01000001">
    <property type="protein sequence ID" value="GLQ27942.1"/>
    <property type="molecule type" value="Genomic_DNA"/>
</dbReference>
<keyword evidence="1" id="KW-0808">Transferase</keyword>
<reference evidence="4" key="2">
    <citation type="submission" date="2023-01" db="EMBL/GenBank/DDBJ databases">
        <title>Draft genome sequence of Sulfitobacter pacificus strain NBRC 109915.</title>
        <authorList>
            <person name="Sun Q."/>
            <person name="Mori K."/>
        </authorList>
    </citation>
    <scope>NUCLEOTIDE SEQUENCE</scope>
    <source>
        <strain evidence="4">NBRC 109915</strain>
    </source>
</reference>
<dbReference type="Pfam" id="PF00583">
    <property type="entry name" value="Acetyltransf_1"/>
    <property type="match status" value="1"/>
</dbReference>
<accession>A0ABQ5VLM4</accession>
<dbReference type="PANTHER" id="PTHR43877">
    <property type="entry name" value="AMINOALKYLPHOSPHONATE N-ACETYLTRANSFERASE-RELATED-RELATED"/>
    <property type="match status" value="1"/>
</dbReference>
<evidence type="ECO:0000313" key="4">
    <source>
        <dbReference type="EMBL" id="GLQ27942.1"/>
    </source>
</evidence>
<dbReference type="InterPro" id="IPR050832">
    <property type="entry name" value="Bact_Acetyltransf"/>
</dbReference>
<sequence>MTELSIRNVEDADLPSVLEMVRALAAHHGDAAQISLTELERDCLGAVPWLRVLVAVRGADILGYAALCPLAQMQFGVRGMDMHHLFVCADARGQGVGRALIDASIALTKLLGCRYMTVGTHPDNSEAAMVYQAAGFDSLPPPGPRFRIKI</sequence>
<dbReference type="CDD" id="cd04301">
    <property type="entry name" value="NAT_SF"/>
    <property type="match status" value="1"/>
</dbReference>
<dbReference type="Gene3D" id="3.40.630.30">
    <property type="match status" value="1"/>
</dbReference>
<proteinExistence type="predicted"/>
<dbReference type="InterPro" id="IPR000182">
    <property type="entry name" value="GNAT_dom"/>
</dbReference>